<dbReference type="Gene3D" id="6.10.140.1990">
    <property type="match status" value="1"/>
</dbReference>
<evidence type="ECO:0000256" key="1">
    <source>
        <dbReference type="ARBA" id="ARBA00004196"/>
    </source>
</evidence>
<evidence type="ECO:0000256" key="2">
    <source>
        <dbReference type="ARBA" id="ARBA00023054"/>
    </source>
</evidence>
<protein>
    <submittedName>
        <fullName evidence="5">HlyD family secretion protein</fullName>
    </submittedName>
</protein>
<dbReference type="EMBL" id="VNHM01000020">
    <property type="protein sequence ID" value="TYO93314.1"/>
    <property type="molecule type" value="Genomic_DNA"/>
</dbReference>
<dbReference type="GO" id="GO:0019898">
    <property type="term" value="C:extrinsic component of membrane"/>
    <property type="evidence" value="ECO:0007669"/>
    <property type="project" value="InterPro"/>
</dbReference>
<dbReference type="Gene3D" id="2.40.30.170">
    <property type="match status" value="1"/>
</dbReference>
<comment type="caution">
    <text evidence="5">The sequence shown here is derived from an EMBL/GenBank/DDBJ whole genome shotgun (WGS) entry which is preliminary data.</text>
</comment>
<proteinExistence type="predicted"/>
<dbReference type="PANTHER" id="PTHR32347">
    <property type="entry name" value="EFFLUX SYSTEM COMPONENT YKNX-RELATED"/>
    <property type="match status" value="1"/>
</dbReference>
<dbReference type="InterPro" id="IPR050465">
    <property type="entry name" value="UPF0194_transport"/>
</dbReference>
<evidence type="ECO:0000259" key="4">
    <source>
        <dbReference type="Pfam" id="PF25881"/>
    </source>
</evidence>
<dbReference type="Pfam" id="PF25881">
    <property type="entry name" value="HH_YBHG"/>
    <property type="match status" value="1"/>
</dbReference>
<comment type="subcellular location">
    <subcellularLocation>
        <location evidence="1">Cell envelope</location>
    </subcellularLocation>
</comment>
<dbReference type="GO" id="GO:1990961">
    <property type="term" value="P:xenobiotic detoxification by transmembrane export across the plasma membrane"/>
    <property type="evidence" value="ECO:0007669"/>
    <property type="project" value="InterPro"/>
</dbReference>
<gene>
    <name evidence="5" type="ORF">LX24_02754</name>
</gene>
<name>A0A5S4ZNV3_9FIRM</name>
<reference evidence="5 6" key="1">
    <citation type="submission" date="2019-07" db="EMBL/GenBank/DDBJ databases">
        <title>Genomic Encyclopedia of Type Strains, Phase I: the one thousand microbial genomes (KMG-I) project.</title>
        <authorList>
            <person name="Kyrpides N."/>
        </authorList>
    </citation>
    <scope>NUCLEOTIDE SEQUENCE [LARGE SCALE GENOMIC DNA]</scope>
    <source>
        <strain evidence="5 6">DSM 6562</strain>
    </source>
</reference>
<dbReference type="Proteomes" id="UP000323166">
    <property type="component" value="Unassembled WGS sequence"/>
</dbReference>
<dbReference type="GO" id="GO:1990195">
    <property type="term" value="C:macrolide transmembrane transporter complex"/>
    <property type="evidence" value="ECO:0007669"/>
    <property type="project" value="InterPro"/>
</dbReference>
<keyword evidence="6" id="KW-1185">Reference proteome</keyword>
<sequence length="332" mass="35624">MADKKRALAVLVLLLVAAGSYWAYEHYYKGEVALIRATGTIEATTVELNAKMSGTVARLLVDTGDTVSAGQLVAELSRSDLAAQRERDALGVLKAEAQLADLQSGAREQEKKEAMAGVEIARVNLEKANTDLARIEALFQGGAVPEADYDKARTSAELAKNQLAAAEARLNLLESGSRPQQIKAAQAEVERSKAVLKASDAMLEDLKVYSPIAGVVLSGNYEQGEYVQMGASLATVADLNDLWIKVYIPTVDLPHIKLDQPVQFTVSGMDKVFEGVVQEIATEGEFTPKTIQTQQERANVVFAVKIKISDAGGVLKPGMPADVTFGPRANHD</sequence>
<dbReference type="InterPro" id="IPR030190">
    <property type="entry name" value="MacA_alpha-hairpin_sf"/>
</dbReference>
<dbReference type="Gene3D" id="2.40.50.100">
    <property type="match status" value="1"/>
</dbReference>
<evidence type="ECO:0000313" key="6">
    <source>
        <dbReference type="Proteomes" id="UP000323166"/>
    </source>
</evidence>
<feature type="coiled-coil region" evidence="3">
    <location>
        <begin position="92"/>
        <end position="176"/>
    </location>
</feature>
<evidence type="ECO:0000313" key="5">
    <source>
        <dbReference type="EMBL" id="TYO93314.1"/>
    </source>
</evidence>
<dbReference type="GO" id="GO:0030313">
    <property type="term" value="C:cell envelope"/>
    <property type="evidence" value="ECO:0007669"/>
    <property type="project" value="UniProtKB-SubCell"/>
</dbReference>
<evidence type="ECO:0000256" key="3">
    <source>
        <dbReference type="SAM" id="Coils"/>
    </source>
</evidence>
<organism evidence="5 6">
    <name type="scientific">Desulfallas thermosapovorans DSM 6562</name>
    <dbReference type="NCBI Taxonomy" id="1121431"/>
    <lineage>
        <taxon>Bacteria</taxon>
        <taxon>Bacillati</taxon>
        <taxon>Bacillota</taxon>
        <taxon>Clostridia</taxon>
        <taxon>Eubacteriales</taxon>
        <taxon>Desulfallaceae</taxon>
        <taxon>Desulfallas</taxon>
    </lineage>
</organism>
<feature type="domain" description="YbhG-like alpha-helical hairpin" evidence="4">
    <location>
        <begin position="91"/>
        <end position="203"/>
    </location>
</feature>
<accession>A0A5S4ZNV3</accession>
<dbReference type="AlphaFoldDB" id="A0A5S4ZNV3"/>
<dbReference type="PANTHER" id="PTHR32347:SF23">
    <property type="entry name" value="BLL5650 PROTEIN"/>
    <property type="match status" value="1"/>
</dbReference>
<dbReference type="InterPro" id="IPR059052">
    <property type="entry name" value="HH_YbhG-like"/>
</dbReference>
<dbReference type="SUPFAM" id="SSF111369">
    <property type="entry name" value="HlyD-like secretion proteins"/>
    <property type="match status" value="2"/>
</dbReference>
<dbReference type="RefSeq" id="WP_166512687.1">
    <property type="nucleotide sequence ID" value="NZ_VNHM01000020.1"/>
</dbReference>
<keyword evidence="2 3" id="KW-0175">Coiled coil</keyword>